<organism evidence="3 4">
    <name type="scientific">Candidatus Woesebacteria bacterium GWB1_43_5</name>
    <dbReference type="NCBI Taxonomy" id="1802474"/>
    <lineage>
        <taxon>Bacteria</taxon>
        <taxon>Candidatus Woeseibacteriota</taxon>
    </lineage>
</organism>
<evidence type="ECO:0000259" key="2">
    <source>
        <dbReference type="Pfam" id="PF13231"/>
    </source>
</evidence>
<name>A0A1F7WSM9_9BACT</name>
<sequence length="448" mass="51566">MFAVLGFTILLHITVLSNLNFLPYPELFVYPYLTNKGLLPYVQILDQHFPGVMFLPINLDNLGMHTPADARVVQFAVVITVHIMLYFVARRLFGSNLKALASNFLYLVWQPYFEGWVLWIDSFLPVFYLLAFHQLLVYFDNKKKKHLIIVSLALGAATIFKQVVIPLVVLLCVYLYLKRRNLNEIYYFLAWYMLLPLVMVSYLFLAGVFSNFWHWTVVFNLTTFAAMGRKYVSLPELIRVGFVFSFLFLGLVYKKDRRHFILIAVFVVGSAFAAYARFDFVHLQPALPFVILGTVGVLTKTNSIQKLLIAVYLAGSLFILRGFLQSHTGNRVFFFERNEIQISEKIRVLASPGEKIFLFGVTPNIYQMTGTLPAGDIFVFQFPWFVVESETRLLEGLARDRPRVVVADREVTIQGAKITDYASKINRYILENYVEVDRVGSGQIFLKK</sequence>
<feature type="transmembrane region" description="Helical" evidence="1">
    <location>
        <begin position="116"/>
        <end position="136"/>
    </location>
</feature>
<gene>
    <name evidence="3" type="ORF">A2125_00275</name>
</gene>
<reference evidence="3 4" key="1">
    <citation type="journal article" date="2016" name="Nat. Commun.">
        <title>Thousands of microbial genomes shed light on interconnected biogeochemical processes in an aquifer system.</title>
        <authorList>
            <person name="Anantharaman K."/>
            <person name="Brown C.T."/>
            <person name="Hug L.A."/>
            <person name="Sharon I."/>
            <person name="Castelle C.J."/>
            <person name="Probst A.J."/>
            <person name="Thomas B.C."/>
            <person name="Singh A."/>
            <person name="Wilkins M.J."/>
            <person name="Karaoz U."/>
            <person name="Brodie E.L."/>
            <person name="Williams K.H."/>
            <person name="Hubbard S.S."/>
            <person name="Banfield J.F."/>
        </authorList>
    </citation>
    <scope>NUCLEOTIDE SEQUENCE [LARGE SCALE GENOMIC DNA]</scope>
</reference>
<evidence type="ECO:0000256" key="1">
    <source>
        <dbReference type="SAM" id="Phobius"/>
    </source>
</evidence>
<dbReference type="EMBL" id="MGFM01000035">
    <property type="protein sequence ID" value="OGM05499.1"/>
    <property type="molecule type" value="Genomic_DNA"/>
</dbReference>
<feature type="transmembrane region" description="Helical" evidence="1">
    <location>
        <begin position="148"/>
        <end position="177"/>
    </location>
</feature>
<dbReference type="InterPro" id="IPR038731">
    <property type="entry name" value="RgtA/B/C-like"/>
</dbReference>
<keyword evidence="1" id="KW-1133">Transmembrane helix</keyword>
<feature type="transmembrane region" description="Helical" evidence="1">
    <location>
        <begin position="189"/>
        <end position="213"/>
    </location>
</feature>
<feature type="transmembrane region" description="Helical" evidence="1">
    <location>
        <begin position="233"/>
        <end position="253"/>
    </location>
</feature>
<protein>
    <recommendedName>
        <fullName evidence="2">Glycosyltransferase RgtA/B/C/D-like domain-containing protein</fullName>
    </recommendedName>
</protein>
<evidence type="ECO:0000313" key="3">
    <source>
        <dbReference type="EMBL" id="OGM05499.1"/>
    </source>
</evidence>
<keyword evidence="1" id="KW-0472">Membrane</keyword>
<comment type="caution">
    <text evidence="3">The sequence shown here is derived from an EMBL/GenBank/DDBJ whole genome shotgun (WGS) entry which is preliminary data.</text>
</comment>
<feature type="transmembrane region" description="Helical" evidence="1">
    <location>
        <begin position="307"/>
        <end position="324"/>
    </location>
</feature>
<feature type="transmembrane region" description="Helical" evidence="1">
    <location>
        <begin position="260"/>
        <end position="278"/>
    </location>
</feature>
<feature type="domain" description="Glycosyltransferase RgtA/B/C/D-like" evidence="2">
    <location>
        <begin position="68"/>
        <end position="199"/>
    </location>
</feature>
<evidence type="ECO:0000313" key="4">
    <source>
        <dbReference type="Proteomes" id="UP000178812"/>
    </source>
</evidence>
<dbReference type="Pfam" id="PF13231">
    <property type="entry name" value="PMT_2"/>
    <property type="match status" value="1"/>
</dbReference>
<dbReference type="Proteomes" id="UP000178812">
    <property type="component" value="Unassembled WGS sequence"/>
</dbReference>
<accession>A0A1F7WSM9</accession>
<proteinExistence type="predicted"/>
<dbReference type="AlphaFoldDB" id="A0A1F7WSM9"/>
<keyword evidence="1" id="KW-0812">Transmembrane</keyword>
<feature type="transmembrane region" description="Helical" evidence="1">
    <location>
        <begin position="72"/>
        <end position="89"/>
    </location>
</feature>